<dbReference type="GO" id="GO:0008270">
    <property type="term" value="F:zinc ion binding"/>
    <property type="evidence" value="ECO:0007669"/>
    <property type="project" value="UniProtKB-KW"/>
</dbReference>
<evidence type="ECO:0000256" key="1">
    <source>
        <dbReference type="ARBA" id="ARBA00022723"/>
    </source>
</evidence>
<keyword evidence="3" id="KW-0862">Zinc</keyword>
<reference evidence="7" key="2">
    <citation type="journal article" date="2018" name="Nat. Genet.">
        <title>Extensive intraspecific gene order and gene structural variations between Mo17 and other maize genomes.</title>
        <authorList>
            <person name="Sun S."/>
            <person name="Zhou Y."/>
            <person name="Chen J."/>
            <person name="Shi J."/>
            <person name="Zhao H."/>
            <person name="Zhao H."/>
            <person name="Song W."/>
            <person name="Zhang M."/>
            <person name="Cui Y."/>
            <person name="Dong X."/>
            <person name="Liu H."/>
            <person name="Ma X."/>
            <person name="Jiao Y."/>
            <person name="Wang B."/>
            <person name="Wei X."/>
            <person name="Stein J.C."/>
            <person name="Glaubitz J.C."/>
            <person name="Lu F."/>
            <person name="Yu G."/>
            <person name="Liang C."/>
            <person name="Fengler K."/>
            <person name="Li B."/>
            <person name="Rafalski A."/>
            <person name="Schnable P.S."/>
            <person name="Ware D.H."/>
            <person name="Buckler E.S."/>
            <person name="Lai J."/>
        </authorList>
    </citation>
    <scope>NUCLEOTIDE SEQUENCE [LARGE SCALE GENOMIC DNA]</scope>
    <source>
        <tissue evidence="7">Seedling</tissue>
    </source>
</reference>
<proteinExistence type="predicted"/>
<dbReference type="CDD" id="cd11526">
    <property type="entry name" value="SYLF_FYVE"/>
    <property type="match status" value="1"/>
</dbReference>
<accession>A0A1D6P215</accession>
<dbReference type="FunFam" id="3.30.40.10:FF:000151">
    <property type="entry name" value="Zinc finger family protein"/>
    <property type="match status" value="1"/>
</dbReference>
<evidence type="ECO:0000313" key="6">
    <source>
        <dbReference type="EMBL" id="AQL04056.1"/>
    </source>
</evidence>
<dbReference type="IntAct" id="A0A3L6DHQ6">
    <property type="interactions" value="22"/>
</dbReference>
<dbReference type="ExpressionAtlas" id="A0A3L6DHQ6">
    <property type="expression patterns" value="baseline and differential"/>
</dbReference>
<dbReference type="InterPro" id="IPR011011">
    <property type="entry name" value="Znf_FYVE_PHD"/>
</dbReference>
<dbReference type="Pfam" id="PF04366">
    <property type="entry name" value="Ysc84"/>
    <property type="match status" value="1"/>
</dbReference>
<dbReference type="InterPro" id="IPR017455">
    <property type="entry name" value="Znf_FYVE-rel"/>
</dbReference>
<dbReference type="InterPro" id="IPR051702">
    <property type="entry name" value="SH3_domain_YSC84-like"/>
</dbReference>
<dbReference type="EMBL" id="CM000785">
    <property type="protein sequence ID" value="AQL04056.1"/>
    <property type="molecule type" value="Genomic_DNA"/>
</dbReference>
<evidence type="ECO:0000256" key="2">
    <source>
        <dbReference type="ARBA" id="ARBA00022771"/>
    </source>
</evidence>
<evidence type="ECO:0000259" key="5">
    <source>
        <dbReference type="PROSITE" id="PS50178"/>
    </source>
</evidence>
<dbReference type="PaxDb" id="4577-AC234180.1_FGP002"/>
<dbReference type="PANTHER" id="PTHR15629:SF35">
    <property type="entry name" value="OS06G0552400 PROTEIN"/>
    <property type="match status" value="1"/>
</dbReference>
<gene>
    <name evidence="6" type="ORF">ZEAMMB73_Zm00001d046304</name>
    <name evidence="7" type="ORF">Zm00014a_028894</name>
</gene>
<name>A0A3L6DHQ6_MAIZE</name>
<keyword evidence="2 4" id="KW-0863">Zinc-finger</keyword>
<accession>A0A3L6DHQ6</accession>
<dbReference type="SMR" id="A0A3L6DHQ6"/>
<sequence length="695" mass="76658">MCELMETELRFMTVNDAEQYTMSSLELLEHSLEEATGSMKVECMQKEPPLIVMVLKVHMHCKAYAEGIWKRILNMKGVQSIELDLKALEVSLMSIKVWRLEAVVAELECRNYELFSEKGELEKKLVAVEEVIQMVSKEKEGVAKALDVEKRSELEPFTADMAGTDRLYPEIGTYDLEPPQVPASAGGSGEEEAGVCDALVMWDDESDACPSHEAAPIIFEKGTRDPPPKVFKEERLDVVHYSEFSDEMATEKEFGENNYDSFPSCEQTGIIWVPPSVPPMPKHDHDEWQKGFGYNSPCFPEEEYKWDIDEENLEMTMWDVLSEMVVAGKDKILSIASFDLGMYGTSMISDFCLEETLKDKAQTLKDVSAGSEHALLETELTKWLPDSASTSCMLCGARFHPIICARHHCRFCGGIFCGGCSKGRSLMPPKFMNSDPQRVCDVCGVRLECIQPYLMNRFSRACQLPTQDLTDLSTLRSWINTPWAVRMEYEIYKAANSIHGYCKVGELKPEKSIPDSILRQAKGLAIITEVKVGVMLTYKIGTGLVVARRGDGSWSPPSAISTCGLGYGVQAGGELADYIIVLRNKDAIKTFSGNAHMSIGAGVSASAGHFGRVAEADFRAGDGGYAACYTYSCSKGAFVGCALNGSVVSTRDSVNARFYGGPIKASEILLGSLPKPPAAATLYKALSVLFDKIEK</sequence>
<dbReference type="AlphaFoldDB" id="A0A3L6DHQ6"/>
<organism evidence="7">
    <name type="scientific">Zea mays</name>
    <name type="common">Maize</name>
    <dbReference type="NCBI Taxonomy" id="4577"/>
    <lineage>
        <taxon>Eukaryota</taxon>
        <taxon>Viridiplantae</taxon>
        <taxon>Streptophyta</taxon>
        <taxon>Embryophyta</taxon>
        <taxon>Tracheophyta</taxon>
        <taxon>Spermatophyta</taxon>
        <taxon>Magnoliopsida</taxon>
        <taxon>Liliopsida</taxon>
        <taxon>Poales</taxon>
        <taxon>Poaceae</taxon>
        <taxon>PACMAD clade</taxon>
        <taxon>Panicoideae</taxon>
        <taxon>Andropogonodae</taxon>
        <taxon>Andropogoneae</taxon>
        <taxon>Tripsacinae</taxon>
        <taxon>Zea</taxon>
    </lineage>
</organism>
<feature type="domain" description="FYVE-type" evidence="5">
    <location>
        <begin position="386"/>
        <end position="448"/>
    </location>
</feature>
<evidence type="ECO:0000256" key="4">
    <source>
        <dbReference type="PROSITE-ProRule" id="PRU00091"/>
    </source>
</evidence>
<dbReference type="Pfam" id="PF01363">
    <property type="entry name" value="FYVE"/>
    <property type="match status" value="1"/>
</dbReference>
<dbReference type="InterPro" id="IPR007461">
    <property type="entry name" value="Ysc84_actin-binding"/>
</dbReference>
<dbReference type="Gene3D" id="3.30.40.10">
    <property type="entry name" value="Zinc/RING finger domain, C3HC4 (zinc finger)"/>
    <property type="match status" value="1"/>
</dbReference>
<dbReference type="PANTHER" id="PTHR15629">
    <property type="entry name" value="SH3YL1 PROTEIN"/>
    <property type="match status" value="1"/>
</dbReference>
<keyword evidence="1" id="KW-0479">Metal-binding</keyword>
<dbReference type="STRING" id="4577.A0A1D6P215"/>
<dbReference type="SUPFAM" id="SSF57903">
    <property type="entry name" value="FYVE/PHD zinc finger"/>
    <property type="match status" value="1"/>
</dbReference>
<evidence type="ECO:0000256" key="3">
    <source>
        <dbReference type="ARBA" id="ARBA00022833"/>
    </source>
</evidence>
<dbReference type="PROSITE" id="PS50178">
    <property type="entry name" value="ZF_FYVE"/>
    <property type="match status" value="1"/>
</dbReference>
<evidence type="ECO:0000313" key="7">
    <source>
        <dbReference type="EMBL" id="PWZ08160.1"/>
    </source>
</evidence>
<dbReference type="InterPro" id="IPR000306">
    <property type="entry name" value="Znf_FYVE"/>
</dbReference>
<dbReference type="eggNOG" id="KOG1843">
    <property type="taxonomic scope" value="Eukaryota"/>
</dbReference>
<protein>
    <submittedName>
        <fullName evidence="6">RING/FYVE/PHD-type zinc finger family protein</fullName>
    </submittedName>
    <submittedName>
        <fullName evidence="7">SH3 domain-containing protein PJ696.02</fullName>
    </submittedName>
</protein>
<dbReference type="InterPro" id="IPR013083">
    <property type="entry name" value="Znf_RING/FYVE/PHD"/>
</dbReference>
<reference evidence="6" key="1">
    <citation type="submission" date="2015-12" db="EMBL/GenBank/DDBJ databases">
        <title>Update maize B73 reference genome by single molecule sequencing technologies.</title>
        <authorList>
            <consortium name="Maize Genome Sequencing Project"/>
            <person name="Ware D."/>
        </authorList>
    </citation>
    <scope>NUCLEOTIDE SEQUENCE</scope>
    <source>
        <tissue evidence="6">Seedling</tissue>
    </source>
</reference>
<dbReference type="EMBL" id="NCVQ01000010">
    <property type="protein sequence ID" value="PWZ08160.1"/>
    <property type="molecule type" value="Genomic_DNA"/>
</dbReference>
<dbReference type="SMART" id="SM00064">
    <property type="entry name" value="FYVE"/>
    <property type="match status" value="1"/>
</dbReference>
<dbReference type="Proteomes" id="UP000251960">
    <property type="component" value="Chromosome 9"/>
</dbReference>